<evidence type="ECO:0000313" key="2">
    <source>
        <dbReference type="WBParaSite" id="BXY_0382400.1"/>
    </source>
</evidence>
<protein>
    <submittedName>
        <fullName evidence="2">DUF218 domain-containing protein</fullName>
    </submittedName>
</protein>
<accession>A0A1I7RSX0</accession>
<dbReference type="WBParaSite" id="BXY_0382400.1">
    <property type="protein sequence ID" value="BXY_0382400.1"/>
    <property type="gene ID" value="BXY_0382400"/>
</dbReference>
<organism evidence="1 2">
    <name type="scientific">Bursaphelenchus xylophilus</name>
    <name type="common">Pinewood nematode worm</name>
    <name type="synonym">Aphelenchoides xylophilus</name>
    <dbReference type="NCBI Taxonomy" id="6326"/>
    <lineage>
        <taxon>Eukaryota</taxon>
        <taxon>Metazoa</taxon>
        <taxon>Ecdysozoa</taxon>
        <taxon>Nematoda</taxon>
        <taxon>Chromadorea</taxon>
        <taxon>Rhabditida</taxon>
        <taxon>Tylenchina</taxon>
        <taxon>Tylenchomorpha</taxon>
        <taxon>Aphelenchoidea</taxon>
        <taxon>Aphelenchoididae</taxon>
        <taxon>Bursaphelenchus</taxon>
    </lineage>
</organism>
<sequence length="338" mass="38765">MHLLLPWLRIFRNFVVFRWTGILKVVLTSVVLLIILKLQWNSFKDGRVKKKLLESRFIQKCDPDDAICKHCPFFQERIHKMFDCVRDRLTKALSSDDLGTFDDAILAAPKYCNMDWLREQRTVQLISLGKTMLSLTPSNLNAPMTALVIGHDRTFLLERQLALNISSVKYYGVNFGSDKVKEDFVDTLNGTVLPDEINTIPEKIESEGTIADQFFQRFFPTRPVDVVFLNSQSSHLFINQLLGQGTHGLAIPICQLNFRLPLPKSVSDMKAFTRWLKDLAVSFRPKFTQFILGHTAISERKGQKSLQAYVVNVGHPICVARFLQKRECRALIATEFDE</sequence>
<reference evidence="2" key="1">
    <citation type="submission" date="2016-11" db="UniProtKB">
        <authorList>
            <consortium name="WormBaseParasite"/>
        </authorList>
    </citation>
    <scope>IDENTIFICATION</scope>
</reference>
<dbReference type="AlphaFoldDB" id="A0A1I7RSX0"/>
<evidence type="ECO:0000313" key="1">
    <source>
        <dbReference type="Proteomes" id="UP000095284"/>
    </source>
</evidence>
<dbReference type="Proteomes" id="UP000095284">
    <property type="component" value="Unplaced"/>
</dbReference>
<proteinExistence type="predicted"/>
<name>A0A1I7RSX0_BURXY</name>